<reference evidence="2 3" key="1">
    <citation type="submission" date="2019-04" db="EMBL/GenBank/DDBJ databases">
        <title>High contiguity whole genome sequence and gene annotation resource for two Venturia nashicola isolates.</title>
        <authorList>
            <person name="Prokchorchik M."/>
            <person name="Won K."/>
            <person name="Lee Y."/>
            <person name="Choi E.D."/>
            <person name="Segonzac C."/>
            <person name="Sohn K.H."/>
        </authorList>
    </citation>
    <scope>NUCLEOTIDE SEQUENCE [LARGE SCALE GENOMIC DNA]</scope>
    <source>
        <strain evidence="2 3">PRI2</strain>
    </source>
</reference>
<evidence type="ECO:0000313" key="3">
    <source>
        <dbReference type="Proteomes" id="UP000298493"/>
    </source>
</evidence>
<feature type="compositionally biased region" description="Polar residues" evidence="1">
    <location>
        <begin position="1"/>
        <end position="12"/>
    </location>
</feature>
<organism evidence="2 3">
    <name type="scientific">Venturia nashicola</name>
    <dbReference type="NCBI Taxonomy" id="86259"/>
    <lineage>
        <taxon>Eukaryota</taxon>
        <taxon>Fungi</taxon>
        <taxon>Dikarya</taxon>
        <taxon>Ascomycota</taxon>
        <taxon>Pezizomycotina</taxon>
        <taxon>Dothideomycetes</taxon>
        <taxon>Pleosporomycetidae</taxon>
        <taxon>Venturiales</taxon>
        <taxon>Venturiaceae</taxon>
        <taxon>Venturia</taxon>
    </lineage>
</organism>
<dbReference type="AlphaFoldDB" id="A0A4Z1PSL4"/>
<gene>
    <name evidence="2" type="ORF">E6O75_ATG00045</name>
</gene>
<evidence type="ECO:0000256" key="1">
    <source>
        <dbReference type="SAM" id="MobiDB-lite"/>
    </source>
</evidence>
<dbReference type="Proteomes" id="UP000298493">
    <property type="component" value="Unassembled WGS sequence"/>
</dbReference>
<sequence>MTSDETSSTRLDTTYPALSGNKIPSSNASLQSKEVVQRSGNDVEKAIPRANREEEPNPRVDHQDQAQVPIGMNPSAPPDGGFQAWLAVTKHFVEQPC</sequence>
<name>A0A4Z1PSL4_9PEZI</name>
<feature type="region of interest" description="Disordered" evidence="1">
    <location>
        <begin position="1"/>
        <end position="62"/>
    </location>
</feature>
<feature type="compositionally biased region" description="Basic and acidic residues" evidence="1">
    <location>
        <begin position="41"/>
        <end position="62"/>
    </location>
</feature>
<protein>
    <submittedName>
        <fullName evidence="2">Uncharacterized protein</fullName>
    </submittedName>
</protein>
<accession>A0A4Z1PSL4</accession>
<evidence type="ECO:0000313" key="2">
    <source>
        <dbReference type="EMBL" id="TID27278.1"/>
    </source>
</evidence>
<feature type="compositionally biased region" description="Polar residues" evidence="1">
    <location>
        <begin position="22"/>
        <end position="40"/>
    </location>
</feature>
<dbReference type="EMBL" id="SNSC02000001">
    <property type="protein sequence ID" value="TID27278.1"/>
    <property type="molecule type" value="Genomic_DNA"/>
</dbReference>
<keyword evidence="3" id="KW-1185">Reference proteome</keyword>
<proteinExistence type="predicted"/>
<comment type="caution">
    <text evidence="2">The sequence shown here is derived from an EMBL/GenBank/DDBJ whole genome shotgun (WGS) entry which is preliminary data.</text>
</comment>